<comment type="caution">
    <text evidence="1">The sequence shown here is derived from an EMBL/GenBank/DDBJ whole genome shotgun (WGS) entry which is preliminary data.</text>
</comment>
<evidence type="ECO:0000313" key="1">
    <source>
        <dbReference type="EMBL" id="MBR7795463.1"/>
    </source>
</evidence>
<accession>A0A941DWH1</accession>
<sequence length="128" mass="15394">MENKKLDGITLYTLEQKMIDKKFPENLIEELLVEFNKIINERGERGFQKCLVNLNYQVPEPYKSELNAEKMYGYYRKWIENEVVKLENETKLSWEEQTEDIEDLNIKARKTQLVLRHRISNVVLELLD</sequence>
<name>A0A941DWH1_9BACI</name>
<organism evidence="1 2">
    <name type="scientific">Virgibacillus salarius</name>
    <dbReference type="NCBI Taxonomy" id="447199"/>
    <lineage>
        <taxon>Bacteria</taxon>
        <taxon>Bacillati</taxon>
        <taxon>Bacillota</taxon>
        <taxon>Bacilli</taxon>
        <taxon>Bacillales</taxon>
        <taxon>Bacillaceae</taxon>
        <taxon>Virgibacillus</taxon>
    </lineage>
</organism>
<gene>
    <name evidence="1" type="ORF">KCX74_05345</name>
</gene>
<keyword evidence="2" id="KW-1185">Reference proteome</keyword>
<dbReference type="AlphaFoldDB" id="A0A941DWH1"/>
<dbReference type="EMBL" id="JAGSOT010000011">
    <property type="protein sequence ID" value="MBR7795463.1"/>
    <property type="molecule type" value="Genomic_DNA"/>
</dbReference>
<reference evidence="1" key="1">
    <citation type="submission" date="2021-04" db="EMBL/GenBank/DDBJ databases">
        <title>Isolation and polyphasic classification of algal microorganism.</title>
        <authorList>
            <person name="Wang S."/>
        </authorList>
    </citation>
    <scope>NUCLEOTIDE SEQUENCE</scope>
    <source>
        <strain evidence="1">720a</strain>
    </source>
</reference>
<evidence type="ECO:0000313" key="2">
    <source>
        <dbReference type="Proteomes" id="UP000675284"/>
    </source>
</evidence>
<proteinExistence type="predicted"/>
<dbReference type="Proteomes" id="UP000675284">
    <property type="component" value="Unassembled WGS sequence"/>
</dbReference>
<protein>
    <submittedName>
        <fullName evidence="1">Uncharacterized protein</fullName>
    </submittedName>
</protein>